<accession>A0A7N9CU15</accession>
<evidence type="ECO:0000313" key="2">
    <source>
        <dbReference type="Proteomes" id="UP000233100"/>
    </source>
</evidence>
<sequence>MISRNNYLKCILKCIFILNRSRMREHDVQLCYIEIILPGCISKPINT</sequence>
<organism evidence="1 2">
    <name type="scientific">Macaca fascicularis</name>
    <name type="common">Crab-eating macaque</name>
    <name type="synonym">Cynomolgus monkey</name>
    <dbReference type="NCBI Taxonomy" id="9541"/>
    <lineage>
        <taxon>Eukaryota</taxon>
        <taxon>Metazoa</taxon>
        <taxon>Chordata</taxon>
        <taxon>Craniata</taxon>
        <taxon>Vertebrata</taxon>
        <taxon>Euteleostomi</taxon>
        <taxon>Mammalia</taxon>
        <taxon>Eutheria</taxon>
        <taxon>Euarchontoglires</taxon>
        <taxon>Primates</taxon>
        <taxon>Haplorrhini</taxon>
        <taxon>Catarrhini</taxon>
        <taxon>Cercopithecidae</taxon>
        <taxon>Cercopithecinae</taxon>
        <taxon>Macaca</taxon>
    </lineage>
</organism>
<keyword evidence="2" id="KW-1185">Reference proteome</keyword>
<dbReference type="AlphaFoldDB" id="A0A7N9CU15"/>
<evidence type="ECO:0000313" key="1">
    <source>
        <dbReference type="Ensembl" id="ENSMFAP00000053820.1"/>
    </source>
</evidence>
<dbReference type="Ensembl" id="ENSMFAT00000091734.1">
    <property type="protein sequence ID" value="ENSMFAP00000053820.1"/>
    <property type="gene ID" value="ENSMFAG00000060619.1"/>
</dbReference>
<protein>
    <submittedName>
        <fullName evidence="1">Uncharacterized protein</fullName>
    </submittedName>
</protein>
<reference evidence="1" key="3">
    <citation type="submission" date="2025-09" db="UniProtKB">
        <authorList>
            <consortium name="Ensembl"/>
        </authorList>
    </citation>
    <scope>IDENTIFICATION</scope>
</reference>
<proteinExistence type="predicted"/>
<reference evidence="1 2" key="1">
    <citation type="submission" date="2013-03" db="EMBL/GenBank/DDBJ databases">
        <authorList>
            <person name="Warren W."/>
            <person name="Wilson R.K."/>
        </authorList>
    </citation>
    <scope>NUCLEOTIDE SEQUENCE</scope>
</reference>
<name>A0A7N9CU15_MACFA</name>
<dbReference type="Proteomes" id="UP000233100">
    <property type="component" value="Chromosome 3"/>
</dbReference>
<reference evidence="1" key="2">
    <citation type="submission" date="2025-08" db="UniProtKB">
        <authorList>
            <consortium name="Ensembl"/>
        </authorList>
    </citation>
    <scope>IDENTIFICATION</scope>
</reference>